<comment type="subcellular location">
    <subcellularLocation>
        <location evidence="1">Cell membrane</location>
        <topology evidence="1">Multi-pass membrane protein</topology>
    </subcellularLocation>
</comment>
<reference evidence="7 8" key="1">
    <citation type="submission" date="2021-06" db="EMBL/GenBank/DDBJ databases">
        <title>Faecalicatena sp. nov. isolated from porcine feces.</title>
        <authorList>
            <person name="Oh B.S."/>
            <person name="Lee J.H."/>
        </authorList>
    </citation>
    <scope>NUCLEOTIDE SEQUENCE [LARGE SCALE GENOMIC DNA]</scope>
    <source>
        <strain evidence="7 8">AGMB00832</strain>
    </source>
</reference>
<dbReference type="Proteomes" id="UP000723714">
    <property type="component" value="Unassembled WGS sequence"/>
</dbReference>
<keyword evidence="2" id="KW-1003">Cell membrane</keyword>
<dbReference type="CDD" id="cd06580">
    <property type="entry name" value="TM_PBP1_transp_TpRbsC_like"/>
    <property type="match status" value="1"/>
</dbReference>
<organism evidence="7 8">
    <name type="scientific">Faecalicatena faecalis</name>
    <dbReference type="NCBI Taxonomy" id="2726362"/>
    <lineage>
        <taxon>Bacteria</taxon>
        <taxon>Bacillati</taxon>
        <taxon>Bacillota</taxon>
        <taxon>Clostridia</taxon>
        <taxon>Lachnospirales</taxon>
        <taxon>Lachnospiraceae</taxon>
        <taxon>Faecalicatena</taxon>
    </lineage>
</organism>
<dbReference type="Pfam" id="PF02653">
    <property type="entry name" value="BPD_transp_2"/>
    <property type="match status" value="1"/>
</dbReference>
<gene>
    <name evidence="7" type="ORF">HGO97_000065</name>
</gene>
<dbReference type="PANTHER" id="PTHR43370:SF1">
    <property type="entry name" value="GUANOSINE ABC TRANSPORTER PERMEASE PROTEIN NUPQ"/>
    <property type="match status" value="1"/>
</dbReference>
<evidence type="ECO:0000313" key="8">
    <source>
        <dbReference type="Proteomes" id="UP000723714"/>
    </source>
</evidence>
<dbReference type="PANTHER" id="PTHR43370">
    <property type="entry name" value="SUGAR ABC TRANSPORTER INTEGRAL MEMBRANE PROTEIN-RELATED"/>
    <property type="match status" value="1"/>
</dbReference>
<feature type="transmembrane region" description="Helical" evidence="6">
    <location>
        <begin position="6"/>
        <end position="29"/>
    </location>
</feature>
<dbReference type="InterPro" id="IPR001851">
    <property type="entry name" value="ABC_transp_permease"/>
</dbReference>
<evidence type="ECO:0000256" key="1">
    <source>
        <dbReference type="ARBA" id="ARBA00004651"/>
    </source>
</evidence>
<proteinExistence type="predicted"/>
<keyword evidence="4 6" id="KW-1133">Transmembrane helix</keyword>
<evidence type="ECO:0000256" key="4">
    <source>
        <dbReference type="ARBA" id="ARBA00022989"/>
    </source>
</evidence>
<evidence type="ECO:0000256" key="3">
    <source>
        <dbReference type="ARBA" id="ARBA00022692"/>
    </source>
</evidence>
<evidence type="ECO:0000256" key="2">
    <source>
        <dbReference type="ARBA" id="ARBA00022475"/>
    </source>
</evidence>
<protein>
    <submittedName>
        <fullName evidence="7">ABC transporter permease</fullName>
    </submittedName>
</protein>
<sequence>MGNNILLLLSITVMYATPLIFGAMGGLVSEKSGVTNIGIEGMMRLGASTAVCVTYATGHPWAGFLAAGAAAGVLALLHAVASVSLKADQTVSGIAINLIGPGISLFMTRQMFGVTNTPAVPAKLPKIFGNKASEGILGYFNFDITVILALLLTIAAWFLFYKTRWGLRVRAVGEHPQVADTLGISVYKIRYFCVILSGILSGFGGAAMTLAIISNFTPTAISGHGFIALAAVIFGKWKPFGVYGACMLFGLAQALAILLGGADLIPSQILAMLPYMLTIAVLVLFVRNVSAPKASGVPFEKGQR</sequence>
<evidence type="ECO:0000256" key="6">
    <source>
        <dbReference type="SAM" id="Phobius"/>
    </source>
</evidence>
<keyword evidence="8" id="KW-1185">Reference proteome</keyword>
<accession>A0ABS6CYZ4</accession>
<comment type="caution">
    <text evidence="7">The sequence shown here is derived from an EMBL/GenBank/DDBJ whole genome shotgun (WGS) entry which is preliminary data.</text>
</comment>
<keyword evidence="5 6" id="KW-0472">Membrane</keyword>
<feature type="transmembrane region" description="Helical" evidence="6">
    <location>
        <begin position="191"/>
        <end position="213"/>
    </location>
</feature>
<feature type="transmembrane region" description="Helical" evidence="6">
    <location>
        <begin position="242"/>
        <end position="262"/>
    </location>
</feature>
<feature type="transmembrane region" description="Helical" evidence="6">
    <location>
        <begin position="219"/>
        <end position="235"/>
    </location>
</feature>
<feature type="transmembrane region" description="Helical" evidence="6">
    <location>
        <begin position="64"/>
        <end position="83"/>
    </location>
</feature>
<keyword evidence="3 6" id="KW-0812">Transmembrane</keyword>
<name>A0ABS6CYZ4_9FIRM</name>
<dbReference type="EMBL" id="JABACJ020000001">
    <property type="protein sequence ID" value="MBU3874212.1"/>
    <property type="molecule type" value="Genomic_DNA"/>
</dbReference>
<evidence type="ECO:0000313" key="7">
    <source>
        <dbReference type="EMBL" id="MBU3874212.1"/>
    </source>
</evidence>
<evidence type="ECO:0000256" key="5">
    <source>
        <dbReference type="ARBA" id="ARBA00023136"/>
    </source>
</evidence>
<feature type="transmembrane region" description="Helical" evidence="6">
    <location>
        <begin position="90"/>
        <end position="108"/>
    </location>
</feature>
<feature type="transmembrane region" description="Helical" evidence="6">
    <location>
        <begin position="268"/>
        <end position="286"/>
    </location>
</feature>
<feature type="transmembrane region" description="Helical" evidence="6">
    <location>
        <begin position="136"/>
        <end position="160"/>
    </location>
</feature>
<dbReference type="RefSeq" id="WP_216238210.1">
    <property type="nucleotide sequence ID" value="NZ_JABACJ020000001.1"/>
</dbReference>